<protein>
    <submittedName>
        <fullName evidence="1">Uncharacterized protein</fullName>
    </submittedName>
</protein>
<evidence type="ECO:0000313" key="2">
    <source>
        <dbReference type="Proteomes" id="UP000828941"/>
    </source>
</evidence>
<keyword evidence="2" id="KW-1185">Reference proteome</keyword>
<organism evidence="1 2">
    <name type="scientific">Bauhinia variegata</name>
    <name type="common">Purple orchid tree</name>
    <name type="synonym">Phanera variegata</name>
    <dbReference type="NCBI Taxonomy" id="167791"/>
    <lineage>
        <taxon>Eukaryota</taxon>
        <taxon>Viridiplantae</taxon>
        <taxon>Streptophyta</taxon>
        <taxon>Embryophyta</taxon>
        <taxon>Tracheophyta</taxon>
        <taxon>Spermatophyta</taxon>
        <taxon>Magnoliopsida</taxon>
        <taxon>eudicotyledons</taxon>
        <taxon>Gunneridae</taxon>
        <taxon>Pentapetalae</taxon>
        <taxon>rosids</taxon>
        <taxon>fabids</taxon>
        <taxon>Fabales</taxon>
        <taxon>Fabaceae</taxon>
        <taxon>Cercidoideae</taxon>
        <taxon>Cercideae</taxon>
        <taxon>Bauhiniinae</taxon>
        <taxon>Bauhinia</taxon>
    </lineage>
</organism>
<accession>A0ACB9KIY9</accession>
<dbReference type="EMBL" id="CM039439">
    <property type="protein sequence ID" value="KAI4297109.1"/>
    <property type="molecule type" value="Genomic_DNA"/>
</dbReference>
<dbReference type="Proteomes" id="UP000828941">
    <property type="component" value="Chromosome 14"/>
</dbReference>
<sequence length="853" mass="95135">MSKRNLSSVCKSFSKLAVLRTKFIHTSCKVEPKVFGSLPNTEETLENEFASLLQACSDASLRQQGRQVHGQVIVNGVSNNTIGTKILGMYVLSGSIMDAKNMFYRLELCFTLPWNWMIRGFTMMGWFNFSLLFYFKMLGSKILPDKYTFPYVIKACGGLHNLPLCKMVHHTIQMLGLQMDLFVGSSLIKLYAENGCISDARCLFDKMPRKDIILWNVMLHGYAKNGDASNAIGIFQEMRLCDCRPNSVTFSCILSLCAARGILNVGMQLHGLVIGSGLEFDSQVANTLLAMYSKCGNLLDARKLFSMMPQIDTVTWNGLITGYVQNGFIEEASTLFNTMISAGVKPDSVTFASFLPSVIESGSVTQIKQIHGYIIRHAVPFDVYLKSAFIDTYFKGGDVKTAQNVFNQNRTVDVAVCTAMISGYALNGLNIDAIDNFRWLIQEKMTPNCLTMASILPACAALAALKLGKELHSFILKKGISNMHHVGSAMTDMYAKCGRLDLSYQFFRRMSERDSVCWNSMIASCSQNGKPDMAINLFRDMGMSGTMYDSVSLSAALSACANLPALYYGKEIHGFMIRSAFSSDLFVESALIDMYSKCGKLALAQHVFDLMDQKNEVSWNSIITAYGSHGYPRKCLDLFHQMLESRIRPDHVTFLVILSACGHAGLVNEGIHYFHCMTKEFGISARMEHYACMVDIYGRAGRLQEAYDTIKSMPFTPDAGVWGTLLGACRVHGNVEFARLASEHLLELDPENSGYYVLLANIHADAGEWGNVLKIRSLMKERGVQKIPGYSWIDVNSITHVFSAADGNHPQSFEIYFILKILLLELRKEGYVPQPYLPLHPQIMTKNQVEVSQ</sequence>
<comment type="caution">
    <text evidence="1">The sequence shown here is derived from an EMBL/GenBank/DDBJ whole genome shotgun (WGS) entry which is preliminary data.</text>
</comment>
<proteinExistence type="predicted"/>
<reference evidence="1 2" key="1">
    <citation type="journal article" date="2022" name="DNA Res.">
        <title>Chromosomal-level genome assembly of the orchid tree Bauhinia variegata (Leguminosae; Cercidoideae) supports the allotetraploid origin hypothesis of Bauhinia.</title>
        <authorList>
            <person name="Zhong Y."/>
            <person name="Chen Y."/>
            <person name="Zheng D."/>
            <person name="Pang J."/>
            <person name="Liu Y."/>
            <person name="Luo S."/>
            <person name="Meng S."/>
            <person name="Qian L."/>
            <person name="Wei D."/>
            <person name="Dai S."/>
            <person name="Zhou R."/>
        </authorList>
    </citation>
    <scope>NUCLEOTIDE SEQUENCE [LARGE SCALE GENOMIC DNA]</scope>
    <source>
        <strain evidence="1">BV-YZ2020</strain>
    </source>
</reference>
<evidence type="ECO:0000313" key="1">
    <source>
        <dbReference type="EMBL" id="KAI4297109.1"/>
    </source>
</evidence>
<name>A0ACB9KIY9_BAUVA</name>
<gene>
    <name evidence="1" type="ORF">L6164_037013</name>
</gene>